<reference evidence="1" key="2">
    <citation type="submission" date="2018-05" db="EMBL/GenBank/DDBJ databases">
        <title>OmerRS3 (Oryza meridionalis Reference Sequence Version 3).</title>
        <authorList>
            <person name="Zhang J."/>
            <person name="Kudrna D."/>
            <person name="Lee S."/>
            <person name="Talag J."/>
            <person name="Welchert J."/>
            <person name="Wing R.A."/>
        </authorList>
    </citation>
    <scope>NUCLEOTIDE SEQUENCE [LARGE SCALE GENOMIC DNA]</scope>
    <source>
        <strain evidence="1">cv. OR44</strain>
    </source>
</reference>
<evidence type="ECO:0000313" key="2">
    <source>
        <dbReference type="Proteomes" id="UP000008021"/>
    </source>
</evidence>
<accession>A0A0E0CI52</accession>
<proteinExistence type="predicted"/>
<keyword evidence="2" id="KW-1185">Reference proteome</keyword>
<dbReference type="Gramene" id="OMERI02G10440.1">
    <property type="protein sequence ID" value="OMERI02G10440.1"/>
    <property type="gene ID" value="OMERI02G10440"/>
</dbReference>
<dbReference type="Proteomes" id="UP000008021">
    <property type="component" value="Chromosome 2"/>
</dbReference>
<name>A0A0E0CI52_9ORYZ</name>
<dbReference type="AlphaFoldDB" id="A0A0E0CI52"/>
<evidence type="ECO:0000313" key="1">
    <source>
        <dbReference type="EnsemblPlants" id="OMERI02G10440.1"/>
    </source>
</evidence>
<protein>
    <submittedName>
        <fullName evidence="1">Uncharacterized protein</fullName>
    </submittedName>
</protein>
<organism evidence="1">
    <name type="scientific">Oryza meridionalis</name>
    <dbReference type="NCBI Taxonomy" id="40149"/>
    <lineage>
        <taxon>Eukaryota</taxon>
        <taxon>Viridiplantae</taxon>
        <taxon>Streptophyta</taxon>
        <taxon>Embryophyta</taxon>
        <taxon>Tracheophyta</taxon>
        <taxon>Spermatophyta</taxon>
        <taxon>Magnoliopsida</taxon>
        <taxon>Liliopsida</taxon>
        <taxon>Poales</taxon>
        <taxon>Poaceae</taxon>
        <taxon>BOP clade</taxon>
        <taxon>Oryzoideae</taxon>
        <taxon>Oryzeae</taxon>
        <taxon>Oryzinae</taxon>
        <taxon>Oryza</taxon>
    </lineage>
</organism>
<reference evidence="1" key="1">
    <citation type="submission" date="2015-04" db="UniProtKB">
        <authorList>
            <consortium name="EnsemblPlants"/>
        </authorList>
    </citation>
    <scope>IDENTIFICATION</scope>
</reference>
<dbReference type="HOGENOM" id="CLU_1838329_0_0_1"/>
<sequence>MNLVMVVDAAVLKPGHKHEKPLTEKFKRVKIILPIKLLLMFESGQCPAWPYLDLPLSTIAAATAEAVAAASAWRQGRGGCRCRACPAGVVHNLAGYYPPPELVQAAEKRTPTRAGVVGELGPAEVAALCHRRMQPSEQWV</sequence>
<dbReference type="EnsemblPlants" id="OMERI02G10440.1">
    <property type="protein sequence ID" value="OMERI02G10440.1"/>
    <property type="gene ID" value="OMERI02G10440"/>
</dbReference>